<dbReference type="Ensembl" id="ENSLLET00000038809.1">
    <property type="protein sequence ID" value="ENSLLEP00000037375.1"/>
    <property type="gene ID" value="ENSLLEG00000023673.1"/>
</dbReference>
<keyword evidence="2" id="KW-1185">Reference proteome</keyword>
<accession>A0A8C5QHM1</accession>
<dbReference type="Proteomes" id="UP000694569">
    <property type="component" value="Unplaced"/>
</dbReference>
<evidence type="ECO:0000313" key="1">
    <source>
        <dbReference type="Ensembl" id="ENSLLEP00000037375.1"/>
    </source>
</evidence>
<organism evidence="1 2">
    <name type="scientific">Leptobrachium leishanense</name>
    <name type="common">Leishan spiny toad</name>
    <dbReference type="NCBI Taxonomy" id="445787"/>
    <lineage>
        <taxon>Eukaryota</taxon>
        <taxon>Metazoa</taxon>
        <taxon>Chordata</taxon>
        <taxon>Craniata</taxon>
        <taxon>Vertebrata</taxon>
        <taxon>Euteleostomi</taxon>
        <taxon>Amphibia</taxon>
        <taxon>Batrachia</taxon>
        <taxon>Anura</taxon>
        <taxon>Pelobatoidea</taxon>
        <taxon>Megophryidae</taxon>
        <taxon>Leptobrachium</taxon>
    </lineage>
</organism>
<dbReference type="PANTHER" id="PTHR42774">
    <property type="entry name" value="PHOSPHOTRANSFERASE SYSTEM TRANSPORT PROTEIN"/>
    <property type="match status" value="1"/>
</dbReference>
<dbReference type="OrthoDB" id="204058at2759"/>
<protein>
    <submittedName>
        <fullName evidence="1">Uncharacterized protein</fullName>
    </submittedName>
</protein>
<dbReference type="Gene3D" id="3.40.1190.20">
    <property type="match status" value="1"/>
</dbReference>
<sequence length="239" mass="26977">MSDFGKRGIDSSTICWQTCGDSPCACCLVNTSNGSRTVTLYDTNLPDVTSEDFDKVDLTEYKWIHWEGRNAEEQVKMISTVEKFNNTAPEEQRITISVEIEKEREVLYQLFSHGDLVRVCTSSTWPLPTGTFSSFITKQATPLSSKQAARQPIPVYISHILCSSLQATPLSMPVYRPHPSLKANRPHLSPYQYAYPTPHLMPIDRPNPTPYQYADPTPHLMPIDRPHPLRASIETPPLT</sequence>
<dbReference type="InterPro" id="IPR029056">
    <property type="entry name" value="Ribokinase-like"/>
</dbReference>
<reference evidence="1" key="1">
    <citation type="submission" date="2025-08" db="UniProtKB">
        <authorList>
            <consortium name="Ensembl"/>
        </authorList>
    </citation>
    <scope>IDENTIFICATION</scope>
</reference>
<dbReference type="InterPro" id="IPR052562">
    <property type="entry name" value="Ketohexokinase-related"/>
</dbReference>
<dbReference type="GeneTree" id="ENSGT00390000007458"/>
<reference evidence="1" key="2">
    <citation type="submission" date="2025-09" db="UniProtKB">
        <authorList>
            <consortium name="Ensembl"/>
        </authorList>
    </citation>
    <scope>IDENTIFICATION</scope>
</reference>
<dbReference type="PANTHER" id="PTHR42774:SF3">
    <property type="entry name" value="KETOHEXOKINASE"/>
    <property type="match status" value="1"/>
</dbReference>
<evidence type="ECO:0000313" key="2">
    <source>
        <dbReference type="Proteomes" id="UP000694569"/>
    </source>
</evidence>
<name>A0A8C5QHM1_9ANUR</name>
<proteinExistence type="predicted"/>
<dbReference type="AlphaFoldDB" id="A0A8C5QHM1"/>